<comment type="caution">
    <text evidence="1">The sequence shown here is derived from an EMBL/GenBank/DDBJ whole genome shotgun (WGS) entry which is preliminary data.</text>
</comment>
<dbReference type="Proteomes" id="UP001054837">
    <property type="component" value="Unassembled WGS sequence"/>
</dbReference>
<proteinExistence type="predicted"/>
<evidence type="ECO:0000313" key="2">
    <source>
        <dbReference type="Proteomes" id="UP001054837"/>
    </source>
</evidence>
<protein>
    <submittedName>
        <fullName evidence="1">Uncharacterized protein</fullName>
    </submittedName>
</protein>
<organism evidence="1 2">
    <name type="scientific">Caerostris darwini</name>
    <dbReference type="NCBI Taxonomy" id="1538125"/>
    <lineage>
        <taxon>Eukaryota</taxon>
        <taxon>Metazoa</taxon>
        <taxon>Ecdysozoa</taxon>
        <taxon>Arthropoda</taxon>
        <taxon>Chelicerata</taxon>
        <taxon>Arachnida</taxon>
        <taxon>Araneae</taxon>
        <taxon>Araneomorphae</taxon>
        <taxon>Entelegynae</taxon>
        <taxon>Araneoidea</taxon>
        <taxon>Araneidae</taxon>
        <taxon>Caerostris</taxon>
    </lineage>
</organism>
<accession>A0AAV4QAW7</accession>
<dbReference type="EMBL" id="BPLQ01004264">
    <property type="protein sequence ID" value="GIY06838.1"/>
    <property type="molecule type" value="Genomic_DNA"/>
</dbReference>
<evidence type="ECO:0000313" key="1">
    <source>
        <dbReference type="EMBL" id="GIY06838.1"/>
    </source>
</evidence>
<keyword evidence="2" id="KW-1185">Reference proteome</keyword>
<reference evidence="1 2" key="1">
    <citation type="submission" date="2021-06" db="EMBL/GenBank/DDBJ databases">
        <title>Caerostris darwini draft genome.</title>
        <authorList>
            <person name="Kono N."/>
            <person name="Arakawa K."/>
        </authorList>
    </citation>
    <scope>NUCLEOTIDE SEQUENCE [LARGE SCALE GENOMIC DNA]</scope>
</reference>
<name>A0AAV4QAW7_9ARAC</name>
<sequence length="125" mass="14173">MQFNGKQADGALATFNFPTRRRLSVQRAQTIDFRSDFRFPSPGLIRKNPFLRFLLSSPARIFISSAFPPSSSNFFCFFLVHPSSFFLSPLPSSLPSLVERGFCLRSSNQLSLFGLRAIVFQNQDN</sequence>
<dbReference type="AlphaFoldDB" id="A0AAV4QAW7"/>
<gene>
    <name evidence="1" type="ORF">CDAR_76711</name>
</gene>